<sequence>MQIPIQNIYYLLCYAWDKLDESDIVDVKAISTTELINLFAKILINGTAYLLKHGLDRYYVENEHIVNGIKGKLNLSASIKQNTLPSNKTICLYDEFDYNILHNQILKTTISKLLKVKNLDNDLKNELHRLFIKLPLISEIQIRNSHFKQIRLHRNNCKYGFVLKVCQIINENLFIDESSGSYQFKDFLQEEKAMARLFESFVRNFYKIEQSVFSVKREDIKWNFVTENEIDLRMLPKMSTDISLISSSRKIIIDTKFYKEALETRFTHEKINSSNLYQLFSYLKNQESDLEITKACEGVLLYPSVGNDFKFSYRFQNHRIKIASINLNQDWFYIKKDLLEIISEEI</sequence>
<dbReference type="GeneID" id="24805407"/>
<dbReference type="GO" id="GO:0009307">
    <property type="term" value="P:DNA restriction-modification system"/>
    <property type="evidence" value="ECO:0007669"/>
    <property type="project" value="InterPro"/>
</dbReference>
<dbReference type="PANTHER" id="PTHR38733:SF1">
    <property type="entry name" value="TYPE IV METHYL-DIRECTED RESTRICTION ENZYME ECOKMCRBC"/>
    <property type="match status" value="1"/>
</dbReference>
<dbReference type="STRING" id="1434111.MSLAZ_0707"/>
<dbReference type="OrthoDB" id="307807at2157"/>
<keyword evidence="2" id="KW-1185">Reference proteome</keyword>
<dbReference type="AlphaFoldDB" id="A0A0E3S4Z0"/>
<dbReference type="REBASE" id="109282">
    <property type="entry name" value="Mla7289McrBCP"/>
</dbReference>
<dbReference type="HOGENOM" id="CLU_065564_0_0_2"/>
<name>A0A0E3S4Z0_9EURY</name>
<dbReference type="EMBL" id="CP009515">
    <property type="protein sequence ID" value="AKB73968.1"/>
    <property type="molecule type" value="Genomic_DNA"/>
</dbReference>
<evidence type="ECO:0000313" key="2">
    <source>
        <dbReference type="Proteomes" id="UP000033072"/>
    </source>
</evidence>
<dbReference type="InterPro" id="IPR019292">
    <property type="entry name" value="McrC"/>
</dbReference>
<dbReference type="PANTHER" id="PTHR38733">
    <property type="entry name" value="PROTEIN MCRC"/>
    <property type="match status" value="1"/>
</dbReference>
<organism evidence="1 2">
    <name type="scientific">Methanosarcina lacustris Z-7289</name>
    <dbReference type="NCBI Taxonomy" id="1434111"/>
    <lineage>
        <taxon>Archaea</taxon>
        <taxon>Methanobacteriati</taxon>
        <taxon>Methanobacteriota</taxon>
        <taxon>Stenosarchaea group</taxon>
        <taxon>Methanomicrobia</taxon>
        <taxon>Methanosarcinales</taxon>
        <taxon>Methanosarcinaceae</taxon>
        <taxon>Methanosarcina</taxon>
    </lineage>
</organism>
<proteinExistence type="predicted"/>
<dbReference type="PATRIC" id="fig|1434111.4.peg.889"/>
<reference evidence="1 2" key="1">
    <citation type="submission" date="2014-07" db="EMBL/GenBank/DDBJ databases">
        <title>Methanogenic archaea and the global carbon cycle.</title>
        <authorList>
            <person name="Henriksen J.R."/>
            <person name="Luke J."/>
            <person name="Reinhart S."/>
            <person name="Benedict M.N."/>
            <person name="Youngblut N.D."/>
            <person name="Metcalf M.E."/>
            <person name="Whitaker R.J."/>
            <person name="Metcalf W.W."/>
        </authorList>
    </citation>
    <scope>NUCLEOTIDE SEQUENCE [LARGE SCALE GENOMIC DNA]</scope>
    <source>
        <strain evidence="1 2">Z-7289</strain>
    </source>
</reference>
<evidence type="ECO:0000313" key="1">
    <source>
        <dbReference type="EMBL" id="AKB73968.1"/>
    </source>
</evidence>
<dbReference type="PIRSF" id="PIRSF003109">
    <property type="entry name" value="McrC"/>
    <property type="match status" value="1"/>
</dbReference>
<dbReference type="Proteomes" id="UP000033072">
    <property type="component" value="Chromosome"/>
</dbReference>
<dbReference type="Pfam" id="PF10117">
    <property type="entry name" value="McrBC"/>
    <property type="match status" value="1"/>
</dbReference>
<dbReference type="RefSeq" id="WP_048124760.1">
    <property type="nucleotide sequence ID" value="NZ_CP009515.1"/>
</dbReference>
<protein>
    <submittedName>
        <fullName evidence="1">McrBC 5-methylcytosine restriction system component</fullName>
    </submittedName>
</protein>
<gene>
    <name evidence="1" type="ORF">MSLAZ_0707</name>
</gene>
<dbReference type="NCBIfam" id="NF007277">
    <property type="entry name" value="PRK09736.1"/>
    <property type="match status" value="1"/>
</dbReference>
<accession>A0A0E3S4Z0</accession>
<dbReference type="KEGG" id="mls:MSLAZ_0707"/>
<dbReference type="InterPro" id="IPR014407">
    <property type="entry name" value="McrC_bac"/>
</dbReference>